<dbReference type="AlphaFoldDB" id="A0A9D4LCW3"/>
<dbReference type="PROSITE" id="PS50950">
    <property type="entry name" value="ZF_THAP"/>
    <property type="match status" value="1"/>
</dbReference>
<reference evidence="7" key="1">
    <citation type="journal article" date="2019" name="bioRxiv">
        <title>The Genome of the Zebra Mussel, Dreissena polymorpha: A Resource for Invasive Species Research.</title>
        <authorList>
            <person name="McCartney M.A."/>
            <person name="Auch B."/>
            <person name="Kono T."/>
            <person name="Mallez S."/>
            <person name="Zhang Y."/>
            <person name="Obille A."/>
            <person name="Becker A."/>
            <person name="Abrahante J.E."/>
            <person name="Garbe J."/>
            <person name="Badalamenti J.P."/>
            <person name="Herman A."/>
            <person name="Mangelson H."/>
            <person name="Liachko I."/>
            <person name="Sullivan S."/>
            <person name="Sone E.D."/>
            <person name="Koren S."/>
            <person name="Silverstein K.A.T."/>
            <person name="Beckman K.B."/>
            <person name="Gohl D.M."/>
        </authorList>
    </citation>
    <scope>NUCLEOTIDE SEQUENCE</scope>
    <source>
        <strain evidence="7">Duluth1</strain>
        <tissue evidence="7">Whole animal</tissue>
    </source>
</reference>
<evidence type="ECO:0000256" key="5">
    <source>
        <dbReference type="PROSITE-ProRule" id="PRU00309"/>
    </source>
</evidence>
<evidence type="ECO:0000256" key="3">
    <source>
        <dbReference type="ARBA" id="ARBA00022833"/>
    </source>
</evidence>
<sequence length="313" mass="35794">MAYTCAVKNCSNGAYWLNKWKKQLCESCGCLHKDSMCKCDPPFRLFAFPTKKRAPVEREKWKQLIGRRNGNKLWSPSKDSRLCCSHFVDGKPTKDNPNPTVNLGYDGAEKRVKRMTLFDATSHKVNAPKKRRLVTKPEPLTAVAIHDDPDMEVIPKSELKVPFVLTLLVFMVGLLLKLHEKFVEIQKLKEEISDLRGIVNNLKNSVCSDEILKNDKDVTFLTGLNSKSAFYKLHSLVAPIVNRKWRGILVSKERSSIREDDKIGSKCQLLLTLMKLRLGLLNKDLAKRFCISETFMLQNLLHMAPSFKNSFRV</sequence>
<keyword evidence="3" id="KW-0862">Zinc</keyword>
<evidence type="ECO:0000256" key="2">
    <source>
        <dbReference type="ARBA" id="ARBA00022771"/>
    </source>
</evidence>
<gene>
    <name evidence="7" type="ORF">DPMN_098035</name>
</gene>
<evidence type="ECO:0000259" key="6">
    <source>
        <dbReference type="PROSITE" id="PS50950"/>
    </source>
</evidence>
<dbReference type="InterPro" id="IPR006612">
    <property type="entry name" value="THAP_Znf"/>
</dbReference>
<evidence type="ECO:0000313" key="8">
    <source>
        <dbReference type="Proteomes" id="UP000828390"/>
    </source>
</evidence>
<keyword evidence="1" id="KW-0479">Metal-binding</keyword>
<proteinExistence type="predicted"/>
<reference evidence="7" key="2">
    <citation type="submission" date="2020-11" db="EMBL/GenBank/DDBJ databases">
        <authorList>
            <person name="McCartney M.A."/>
            <person name="Auch B."/>
            <person name="Kono T."/>
            <person name="Mallez S."/>
            <person name="Becker A."/>
            <person name="Gohl D.M."/>
            <person name="Silverstein K.A.T."/>
            <person name="Koren S."/>
            <person name="Bechman K.B."/>
            <person name="Herman A."/>
            <person name="Abrahante J.E."/>
            <person name="Garbe J."/>
        </authorList>
    </citation>
    <scope>NUCLEOTIDE SEQUENCE</scope>
    <source>
        <strain evidence="7">Duluth1</strain>
        <tissue evidence="7">Whole animal</tissue>
    </source>
</reference>
<dbReference type="GO" id="GO:0003677">
    <property type="term" value="F:DNA binding"/>
    <property type="evidence" value="ECO:0007669"/>
    <property type="project" value="UniProtKB-UniRule"/>
</dbReference>
<keyword evidence="2 5" id="KW-0863">Zinc-finger</keyword>
<comment type="caution">
    <text evidence="7">The sequence shown here is derived from an EMBL/GenBank/DDBJ whole genome shotgun (WGS) entry which is preliminary data.</text>
</comment>
<evidence type="ECO:0000313" key="7">
    <source>
        <dbReference type="EMBL" id="KAH3855468.1"/>
    </source>
</evidence>
<dbReference type="InterPro" id="IPR027805">
    <property type="entry name" value="Transposase_HTH_dom"/>
</dbReference>
<dbReference type="PANTHER" id="PTHR23080">
    <property type="entry name" value="THAP DOMAIN PROTEIN"/>
    <property type="match status" value="1"/>
</dbReference>
<dbReference type="SMART" id="SM00980">
    <property type="entry name" value="THAP"/>
    <property type="match status" value="1"/>
</dbReference>
<keyword evidence="4 5" id="KW-0238">DNA-binding</keyword>
<dbReference type="Pfam" id="PF13613">
    <property type="entry name" value="HTH_Tnp_4"/>
    <property type="match status" value="1"/>
</dbReference>
<keyword evidence="8" id="KW-1185">Reference proteome</keyword>
<organism evidence="7 8">
    <name type="scientific">Dreissena polymorpha</name>
    <name type="common">Zebra mussel</name>
    <name type="synonym">Mytilus polymorpha</name>
    <dbReference type="NCBI Taxonomy" id="45954"/>
    <lineage>
        <taxon>Eukaryota</taxon>
        <taxon>Metazoa</taxon>
        <taxon>Spiralia</taxon>
        <taxon>Lophotrochozoa</taxon>
        <taxon>Mollusca</taxon>
        <taxon>Bivalvia</taxon>
        <taxon>Autobranchia</taxon>
        <taxon>Heteroconchia</taxon>
        <taxon>Euheterodonta</taxon>
        <taxon>Imparidentia</taxon>
        <taxon>Neoheterodontei</taxon>
        <taxon>Myida</taxon>
        <taxon>Dreissenoidea</taxon>
        <taxon>Dreissenidae</taxon>
        <taxon>Dreissena</taxon>
    </lineage>
</organism>
<evidence type="ECO:0000256" key="4">
    <source>
        <dbReference type="ARBA" id="ARBA00023125"/>
    </source>
</evidence>
<dbReference type="GO" id="GO:0008270">
    <property type="term" value="F:zinc ion binding"/>
    <property type="evidence" value="ECO:0007669"/>
    <property type="project" value="UniProtKB-KW"/>
</dbReference>
<dbReference type="OrthoDB" id="10067850at2759"/>
<dbReference type="Proteomes" id="UP000828390">
    <property type="component" value="Unassembled WGS sequence"/>
</dbReference>
<dbReference type="EMBL" id="JAIWYP010000003">
    <property type="protein sequence ID" value="KAH3855468.1"/>
    <property type="molecule type" value="Genomic_DNA"/>
</dbReference>
<protein>
    <recommendedName>
        <fullName evidence="6">THAP-type domain-containing protein</fullName>
    </recommendedName>
</protein>
<evidence type="ECO:0000256" key="1">
    <source>
        <dbReference type="ARBA" id="ARBA00022723"/>
    </source>
</evidence>
<accession>A0A9D4LCW3</accession>
<feature type="domain" description="THAP-type" evidence="6">
    <location>
        <begin position="21"/>
        <end position="102"/>
    </location>
</feature>
<name>A0A9D4LCW3_DREPO</name>